<name>A0ABT8GQ96_9BACL</name>
<evidence type="ECO:0000259" key="2">
    <source>
        <dbReference type="PROSITE" id="PS51352"/>
    </source>
</evidence>
<protein>
    <submittedName>
        <fullName evidence="3">TlpA disulfide reductase family protein</fullName>
    </submittedName>
</protein>
<dbReference type="PANTHER" id="PTHR42852">
    <property type="entry name" value="THIOL:DISULFIDE INTERCHANGE PROTEIN DSBE"/>
    <property type="match status" value="1"/>
</dbReference>
<dbReference type="PANTHER" id="PTHR42852:SF17">
    <property type="entry name" value="THIOREDOXIN-LIKE PROTEIN HI_1115"/>
    <property type="match status" value="1"/>
</dbReference>
<gene>
    <name evidence="3" type="ORF">QYB95_08480</name>
</gene>
<evidence type="ECO:0000313" key="4">
    <source>
        <dbReference type="Proteomes" id="UP001172743"/>
    </source>
</evidence>
<dbReference type="CDD" id="cd02966">
    <property type="entry name" value="TlpA_like_family"/>
    <property type="match status" value="1"/>
</dbReference>
<dbReference type="RefSeq" id="WP_301137913.1">
    <property type="nucleotide sequence ID" value="NZ_JAUHTQ010000005.1"/>
</dbReference>
<dbReference type="InterPro" id="IPR036249">
    <property type="entry name" value="Thioredoxin-like_sf"/>
</dbReference>
<feature type="domain" description="Thioredoxin" evidence="2">
    <location>
        <begin position="54"/>
        <end position="191"/>
    </location>
</feature>
<evidence type="ECO:0000313" key="3">
    <source>
        <dbReference type="EMBL" id="MDN4493570.1"/>
    </source>
</evidence>
<reference evidence="3" key="1">
    <citation type="submission" date="2023-07" db="EMBL/GenBank/DDBJ databases">
        <title>Ureibacillus sp. isolated from freshwater well.</title>
        <authorList>
            <person name="Kirdat K."/>
            <person name="Bhatt A."/>
            <person name="Teware R."/>
            <person name="Bhavsar Y."/>
            <person name="Yadav A."/>
        </authorList>
    </citation>
    <scope>NUCLEOTIDE SEQUENCE</scope>
    <source>
        <strain evidence="3">BA0131</strain>
    </source>
</reference>
<dbReference type="Gene3D" id="3.40.30.10">
    <property type="entry name" value="Glutaredoxin"/>
    <property type="match status" value="1"/>
</dbReference>
<dbReference type="InterPro" id="IPR017937">
    <property type="entry name" value="Thioredoxin_CS"/>
</dbReference>
<dbReference type="Pfam" id="PF00578">
    <property type="entry name" value="AhpC-TSA"/>
    <property type="match status" value="1"/>
</dbReference>
<evidence type="ECO:0000256" key="1">
    <source>
        <dbReference type="ARBA" id="ARBA00023157"/>
    </source>
</evidence>
<accession>A0ABT8GQ96</accession>
<dbReference type="InterPro" id="IPR050553">
    <property type="entry name" value="Thioredoxin_ResA/DsbE_sf"/>
</dbReference>
<proteinExistence type="predicted"/>
<dbReference type="Proteomes" id="UP001172743">
    <property type="component" value="Unassembled WGS sequence"/>
</dbReference>
<dbReference type="PROSITE" id="PS00194">
    <property type="entry name" value="THIOREDOXIN_1"/>
    <property type="match status" value="1"/>
</dbReference>
<keyword evidence="1" id="KW-1015">Disulfide bond</keyword>
<dbReference type="SUPFAM" id="SSF52833">
    <property type="entry name" value="Thioredoxin-like"/>
    <property type="match status" value="1"/>
</dbReference>
<organism evidence="3 4">
    <name type="scientific">Ureibacillus aquaedulcis</name>
    <dbReference type="NCBI Taxonomy" id="3058421"/>
    <lineage>
        <taxon>Bacteria</taxon>
        <taxon>Bacillati</taxon>
        <taxon>Bacillota</taxon>
        <taxon>Bacilli</taxon>
        <taxon>Bacillales</taxon>
        <taxon>Caryophanaceae</taxon>
        <taxon>Ureibacillus</taxon>
    </lineage>
</organism>
<dbReference type="EMBL" id="JAUHTQ010000005">
    <property type="protein sequence ID" value="MDN4493570.1"/>
    <property type="molecule type" value="Genomic_DNA"/>
</dbReference>
<keyword evidence="4" id="KW-1185">Reference proteome</keyword>
<dbReference type="InterPro" id="IPR013766">
    <property type="entry name" value="Thioredoxin_domain"/>
</dbReference>
<sequence>MKKVILALLFVAMIGYALFEYFSSPTEKVVTDTENPVVASKNDSESAETNIVGNKRGNSAPDFSLETLEGDVLSLSQFKGKKIFLNFWATWCPPCRAEMPDIQKFSEDEDVVVLAINLRNTEDSLMTVENYIQDGAYRFPVLIDEKGEVAELFNVRAYPTSYMIDSEGIIQFVALGAMNHDLMVREFQKLE</sequence>
<comment type="caution">
    <text evidence="3">The sequence shown here is derived from an EMBL/GenBank/DDBJ whole genome shotgun (WGS) entry which is preliminary data.</text>
</comment>
<dbReference type="InterPro" id="IPR000866">
    <property type="entry name" value="AhpC/TSA"/>
</dbReference>
<dbReference type="PROSITE" id="PS51352">
    <property type="entry name" value="THIOREDOXIN_2"/>
    <property type="match status" value="1"/>
</dbReference>